<evidence type="ECO:0000259" key="1">
    <source>
        <dbReference type="Pfam" id="PF12705"/>
    </source>
</evidence>
<comment type="caution">
    <text evidence="2">The sequence shown here is derived from an EMBL/GenBank/DDBJ whole genome shotgun (WGS) entry which is preliminary data.</text>
</comment>
<evidence type="ECO:0000313" key="3">
    <source>
        <dbReference type="Proteomes" id="UP000036097"/>
    </source>
</evidence>
<name>A0A0J1GMB2_9GAMM</name>
<dbReference type="AlphaFoldDB" id="A0A0J1GMB2"/>
<organism evidence="2 3">
    <name type="scientific">Photobacterium aquae</name>
    <dbReference type="NCBI Taxonomy" id="1195763"/>
    <lineage>
        <taxon>Bacteria</taxon>
        <taxon>Pseudomonadati</taxon>
        <taxon>Pseudomonadota</taxon>
        <taxon>Gammaproteobacteria</taxon>
        <taxon>Vibrionales</taxon>
        <taxon>Vibrionaceae</taxon>
        <taxon>Photobacterium</taxon>
    </lineage>
</organism>
<dbReference type="Gene3D" id="3.90.320.10">
    <property type="match status" value="1"/>
</dbReference>
<protein>
    <recommendedName>
        <fullName evidence="1">PD-(D/E)XK endonuclease-like domain-containing protein</fullName>
    </recommendedName>
</protein>
<dbReference type="OrthoDB" id="1681119at2"/>
<dbReference type="Proteomes" id="UP000036097">
    <property type="component" value="Unassembled WGS sequence"/>
</dbReference>
<gene>
    <name evidence="2" type="ORF">ABT56_22455</name>
</gene>
<evidence type="ECO:0000313" key="2">
    <source>
        <dbReference type="EMBL" id="KLV00875.1"/>
    </source>
</evidence>
<dbReference type="STRING" id="1195763.ABT56_22455"/>
<sequence length="143" mass="16652">MRLKKLISLIIKIILFPLPKSRLKIKLRLLAFQMEDNMPLRLLGCQLFLNEENISHGGISGRPDQVYQTKRGELVIVDTKSHKIVTLTDQIQLSLYAFILSRKGFNVSSNAYIRYCDNNFRVKYKRIPLLSPALSQELLNHYY</sequence>
<reference evidence="2 3" key="1">
    <citation type="submission" date="2015-05" db="EMBL/GenBank/DDBJ databases">
        <title>Photobacterium galathea sp. nov.</title>
        <authorList>
            <person name="Machado H."/>
            <person name="Gram L."/>
        </authorList>
    </citation>
    <scope>NUCLEOTIDE SEQUENCE [LARGE SCALE GENOMIC DNA]</scope>
    <source>
        <strain evidence="2 3">CGMCC 1.12159</strain>
    </source>
</reference>
<dbReference type="Pfam" id="PF12705">
    <property type="entry name" value="PDDEXK_1"/>
    <property type="match status" value="1"/>
</dbReference>
<dbReference type="EMBL" id="LDOT01000062">
    <property type="protein sequence ID" value="KLV00875.1"/>
    <property type="molecule type" value="Genomic_DNA"/>
</dbReference>
<proteinExistence type="predicted"/>
<dbReference type="InterPro" id="IPR011604">
    <property type="entry name" value="PDDEXK-like_dom_sf"/>
</dbReference>
<dbReference type="RefSeq" id="WP_047881141.1">
    <property type="nucleotide sequence ID" value="NZ_LDOT01000062.1"/>
</dbReference>
<accession>A0A0J1GMB2</accession>
<dbReference type="InterPro" id="IPR038726">
    <property type="entry name" value="PDDEXK_AddAB-type"/>
</dbReference>
<feature type="domain" description="PD-(D/E)XK endonuclease-like" evidence="1">
    <location>
        <begin position="40"/>
        <end position="111"/>
    </location>
</feature>
<keyword evidence="3" id="KW-1185">Reference proteome</keyword>